<dbReference type="PANTHER" id="PTHR45661:SF3">
    <property type="entry name" value="IG-LIKE DOMAIN-CONTAINING PROTEIN"/>
    <property type="match status" value="1"/>
</dbReference>
<dbReference type="PATRIC" id="fig|1291379.3.peg.2380"/>
<proteinExistence type="predicted"/>
<organism evidence="2 3">
    <name type="scientific">Treponema pedis str. T A4</name>
    <dbReference type="NCBI Taxonomy" id="1291379"/>
    <lineage>
        <taxon>Bacteria</taxon>
        <taxon>Pseudomonadati</taxon>
        <taxon>Spirochaetota</taxon>
        <taxon>Spirochaetia</taxon>
        <taxon>Spirochaetales</taxon>
        <taxon>Treponemataceae</taxon>
        <taxon>Treponema</taxon>
    </lineage>
</organism>
<evidence type="ECO:0000313" key="3">
    <source>
        <dbReference type="Proteomes" id="UP000015620"/>
    </source>
</evidence>
<keyword evidence="3" id="KW-1185">Reference proteome</keyword>
<accession>S5ZQE6</accession>
<protein>
    <submittedName>
        <fullName evidence="2">Uncharacterized protein</fullName>
    </submittedName>
</protein>
<dbReference type="HOGENOM" id="CLU_053858_0_0_12"/>
<name>S5ZQE6_9SPIR</name>
<dbReference type="SUPFAM" id="SSF52058">
    <property type="entry name" value="L domain-like"/>
    <property type="match status" value="1"/>
</dbReference>
<dbReference type="KEGG" id="tped:TPE_2408"/>
<sequence>MTILFTACPNSAGVKPADGADTGTGGGTGGGTVPPTPGTYVKVPYDTLEDYLANTASSEAVNYIEVTGNIPEEHFCANVFEPSTLSKKLKAHPDKKVALKIETYPTGLTDMTACFEACTSLTTAPDIPKGVTDIRWCFTGCTSLRTALAIPEGVTNMANCFDGCTSLTTVPAIPKGVTDMTNCFAYCTSLTTVPDILEGVTDIPYCFYGCTGLTTAPAIPVGVTDMGSCFANCTSLTTAPAIPASVTVMGNCFYACTKLTGVTLNCNYNAGNFNYSFQGCTALQNGSIKVPAEQLTIYKANADAMGTAADKFAAIAP</sequence>
<evidence type="ECO:0000313" key="2">
    <source>
        <dbReference type="EMBL" id="AGT44882.1"/>
    </source>
</evidence>
<dbReference type="Proteomes" id="UP000015620">
    <property type="component" value="Chromosome"/>
</dbReference>
<feature type="region of interest" description="Disordered" evidence="1">
    <location>
        <begin position="15"/>
        <end position="38"/>
    </location>
</feature>
<evidence type="ECO:0000256" key="1">
    <source>
        <dbReference type="SAM" id="MobiDB-lite"/>
    </source>
</evidence>
<reference evidence="2 3" key="1">
    <citation type="journal article" date="2013" name="PLoS ONE">
        <title>Genome-Wide Relatedness of Treponema pedis, from Gingiva and Necrotic Skin Lesions of Pigs, with the Human Oral Pathogen Treponema denticola.</title>
        <authorList>
            <person name="Svartstrom O."/>
            <person name="Mushtaq M."/>
            <person name="Pringle M."/>
            <person name="Segerman B."/>
        </authorList>
    </citation>
    <scope>NUCLEOTIDE SEQUENCE [LARGE SCALE GENOMIC DNA]</scope>
    <source>
        <strain evidence="2">T A4</strain>
    </source>
</reference>
<dbReference type="AlphaFoldDB" id="S5ZQE6"/>
<dbReference type="STRING" id="1291379.TPE_2408"/>
<dbReference type="InterPro" id="IPR026906">
    <property type="entry name" value="LRR_5"/>
</dbReference>
<dbReference type="InterPro" id="IPR053139">
    <property type="entry name" value="Surface_bspA-like"/>
</dbReference>
<dbReference type="Gene3D" id="3.80.10.10">
    <property type="entry name" value="Ribonuclease Inhibitor"/>
    <property type="match status" value="2"/>
</dbReference>
<dbReference type="EMBL" id="CP004120">
    <property type="protein sequence ID" value="AGT44882.1"/>
    <property type="molecule type" value="Genomic_DNA"/>
</dbReference>
<dbReference type="InterPro" id="IPR032675">
    <property type="entry name" value="LRR_dom_sf"/>
</dbReference>
<feature type="compositionally biased region" description="Gly residues" evidence="1">
    <location>
        <begin position="22"/>
        <end position="32"/>
    </location>
</feature>
<gene>
    <name evidence="2" type="ORF">TPE_2408</name>
</gene>
<dbReference type="PANTHER" id="PTHR45661">
    <property type="entry name" value="SURFACE ANTIGEN"/>
    <property type="match status" value="1"/>
</dbReference>
<dbReference type="Pfam" id="PF13306">
    <property type="entry name" value="LRR_5"/>
    <property type="match status" value="1"/>
</dbReference>